<dbReference type="PROSITE" id="PS51355">
    <property type="entry name" value="GLUTATHIONE_PEROXID_3"/>
    <property type="match status" value="1"/>
</dbReference>
<dbReference type="GO" id="GO:0004601">
    <property type="term" value="F:peroxidase activity"/>
    <property type="evidence" value="ECO:0007669"/>
    <property type="project" value="UniProtKB-KW"/>
</dbReference>
<comment type="caution">
    <text evidence="5">The sequence shown here is derived from an EMBL/GenBank/DDBJ whole genome shotgun (WGS) entry which is preliminary data.</text>
</comment>
<comment type="similarity">
    <text evidence="1">Belongs to the glutathione peroxidase family.</text>
</comment>
<dbReference type="Proteomes" id="UP000265618">
    <property type="component" value="Unassembled WGS sequence"/>
</dbReference>
<dbReference type="InterPro" id="IPR036249">
    <property type="entry name" value="Thioredoxin-like_sf"/>
</dbReference>
<evidence type="ECO:0000256" key="2">
    <source>
        <dbReference type="ARBA" id="ARBA00022559"/>
    </source>
</evidence>
<dbReference type="PANTHER" id="PTHR11592:SF78">
    <property type="entry name" value="GLUTATHIONE PEROXIDASE"/>
    <property type="match status" value="1"/>
</dbReference>
<evidence type="ECO:0000256" key="1">
    <source>
        <dbReference type="ARBA" id="ARBA00006926"/>
    </source>
</evidence>
<sequence>MTSFYDILVDLNEAEGGGTLDMQTQKGKVLLVVACASKYIRARYHFKQLQRLYDSYHDDGLEIIAFPTRDFAFGSEHSDEELIRAAVRDTYSVTFPLAKRCHVNGSQAHPLFKHLKRKQLIYLGNSVKTAFTVFVVSRRGRVVDRTSDGAHHVEGLVRALLAEKPPATAPAVIGRGSRTRLCTVSARPSTCMPSLSRNTSLTRHSLELSRSRPRLAALQDVVRSDSTTSTMGEGGTGLAGVGERQGKRERESEGDTPDTREKKEGEMEMRRVPSSRRPVRPGTPLVMLK</sequence>
<proteinExistence type="inferred from homology"/>
<evidence type="ECO:0000256" key="3">
    <source>
        <dbReference type="ARBA" id="ARBA00023002"/>
    </source>
</evidence>
<evidence type="ECO:0000313" key="5">
    <source>
        <dbReference type="EMBL" id="GIQ87011.1"/>
    </source>
</evidence>
<reference evidence="5 6" key="1">
    <citation type="journal article" date="2018" name="PLoS ONE">
        <title>The draft genome of Kipferlia bialata reveals reductive genome evolution in fornicate parasites.</title>
        <authorList>
            <person name="Tanifuji G."/>
            <person name="Takabayashi S."/>
            <person name="Kume K."/>
            <person name="Takagi M."/>
            <person name="Nakayama T."/>
            <person name="Kamikawa R."/>
            <person name="Inagaki Y."/>
            <person name="Hashimoto T."/>
        </authorList>
    </citation>
    <scope>NUCLEOTIDE SEQUENCE [LARGE SCALE GENOMIC DNA]</scope>
    <source>
        <strain evidence="5">NY0173</strain>
    </source>
</reference>
<organism evidence="5 6">
    <name type="scientific">Kipferlia bialata</name>
    <dbReference type="NCBI Taxonomy" id="797122"/>
    <lineage>
        <taxon>Eukaryota</taxon>
        <taxon>Metamonada</taxon>
        <taxon>Carpediemonas-like organisms</taxon>
        <taxon>Kipferlia</taxon>
    </lineage>
</organism>
<keyword evidence="6" id="KW-1185">Reference proteome</keyword>
<dbReference type="EMBL" id="BDIP01002913">
    <property type="protein sequence ID" value="GIQ87011.1"/>
    <property type="molecule type" value="Genomic_DNA"/>
</dbReference>
<evidence type="ECO:0000256" key="4">
    <source>
        <dbReference type="SAM" id="MobiDB-lite"/>
    </source>
</evidence>
<keyword evidence="3" id="KW-0560">Oxidoreductase</keyword>
<dbReference type="SUPFAM" id="SSF52833">
    <property type="entry name" value="Thioredoxin-like"/>
    <property type="match status" value="1"/>
</dbReference>
<dbReference type="Gene3D" id="3.40.30.10">
    <property type="entry name" value="Glutaredoxin"/>
    <property type="match status" value="1"/>
</dbReference>
<feature type="region of interest" description="Disordered" evidence="4">
    <location>
        <begin position="220"/>
        <end position="289"/>
    </location>
</feature>
<feature type="compositionally biased region" description="Basic and acidic residues" evidence="4">
    <location>
        <begin position="244"/>
        <end position="271"/>
    </location>
</feature>
<dbReference type="GO" id="GO:0006979">
    <property type="term" value="P:response to oxidative stress"/>
    <property type="evidence" value="ECO:0007669"/>
    <property type="project" value="InterPro"/>
</dbReference>
<dbReference type="AlphaFoldDB" id="A0A9K3GLR9"/>
<protein>
    <submittedName>
        <fullName evidence="5">Glutathione peroxidase</fullName>
    </submittedName>
</protein>
<keyword evidence="2 5" id="KW-0575">Peroxidase</keyword>
<dbReference type="InterPro" id="IPR000889">
    <property type="entry name" value="Glutathione_peroxidase"/>
</dbReference>
<gene>
    <name evidence="5" type="ORF">KIPB_008967</name>
</gene>
<name>A0A9K3GLR9_9EUKA</name>
<dbReference type="PANTHER" id="PTHR11592">
    <property type="entry name" value="GLUTATHIONE PEROXIDASE"/>
    <property type="match status" value="1"/>
</dbReference>
<evidence type="ECO:0000313" key="6">
    <source>
        <dbReference type="Proteomes" id="UP000265618"/>
    </source>
</evidence>
<dbReference type="OrthoDB" id="446890at2759"/>
<accession>A0A9K3GLR9</accession>
<dbReference type="Pfam" id="PF00255">
    <property type="entry name" value="GSHPx"/>
    <property type="match status" value="1"/>
</dbReference>